<evidence type="ECO:0008006" key="6">
    <source>
        <dbReference type="Google" id="ProtNLM"/>
    </source>
</evidence>
<dbReference type="InterPro" id="IPR048366">
    <property type="entry name" value="TNP-like_GBD"/>
</dbReference>
<dbReference type="InterPro" id="IPR048365">
    <property type="entry name" value="TNP-like_RNaseH_N"/>
</dbReference>
<comment type="caution">
    <text evidence="4">The sequence shown here is derived from an EMBL/GenBank/DDBJ whole genome shotgun (WGS) entry which is preliminary data.</text>
</comment>
<gene>
    <name evidence="4" type="ORF">ABEB36_007815</name>
</gene>
<name>A0ABD1EV81_HYPHA</name>
<sequence>MAKKIKLEAGILKNIFNIIKVAPINVNDRVCVLSFDEIKIRRSYLYDKSNDETLKPYNYAQVVLIRGLFANWKQPIYYNYDCKMTKEILFEIINYVEAAGFPIVAVVSDLGGGNRSLHNELDISINKTWFTNPSNGHKICVFADVPHLIKLIRNHFVDDGFIINGKEICKSTVEEVLRLTKKSDVNIAYKISFENLVVKGAARQKVKLATKLFSHTVSRAILRMGTNGQLKTPNWLECSEFFKKVNDWFDCLNVKVPEIDSRDRLKAFGLALDDQVRIIDEMTNLMTTMRVKGKRNLLPFQLGVIITNNSLKILLQEIQERFQAKYLLTYRLNQDVLENFFGVLRAKGGLHDHPDTLEFKYRLRSYILGQNEGSLSEYSNTEIDDTPDFHAENLGAKYISQICSTNDYSIADDAKIDEIDFGDIVYDGLENIGGFISHKLQLNNCISADDTSNTSNTWCNQLSEGGLDQPTPELMQHLQKLELIFVTFNGDTLKCCKNYLKTLLELSTNINCNEAVKKLFFRCRMFFRIRHLNKDLSDKTISRKRKINKISQ</sequence>
<accession>A0ABD1EV81</accession>
<evidence type="ECO:0000313" key="4">
    <source>
        <dbReference type="EMBL" id="KAL1502708.1"/>
    </source>
</evidence>
<dbReference type="Pfam" id="PF21789">
    <property type="entry name" value="TNP-like_RNaseH_C"/>
    <property type="match status" value="1"/>
</dbReference>
<protein>
    <recommendedName>
        <fullName evidence="6">Transposable element P transposase</fullName>
    </recommendedName>
</protein>
<evidence type="ECO:0000259" key="1">
    <source>
        <dbReference type="Pfam" id="PF21787"/>
    </source>
</evidence>
<reference evidence="4 5" key="1">
    <citation type="submission" date="2024-05" db="EMBL/GenBank/DDBJ databases">
        <title>Genetic variation in Jamaican populations of the coffee berry borer (Hypothenemus hampei).</title>
        <authorList>
            <person name="Errbii M."/>
            <person name="Myrie A."/>
        </authorList>
    </citation>
    <scope>NUCLEOTIDE SEQUENCE [LARGE SCALE GENOMIC DNA]</scope>
    <source>
        <strain evidence="4">JA-Hopewell-2020-01-JO</strain>
        <tissue evidence="4">Whole body</tissue>
    </source>
</reference>
<evidence type="ECO:0000259" key="3">
    <source>
        <dbReference type="Pfam" id="PF21789"/>
    </source>
</evidence>
<evidence type="ECO:0000259" key="2">
    <source>
        <dbReference type="Pfam" id="PF21788"/>
    </source>
</evidence>
<dbReference type="Pfam" id="PF21787">
    <property type="entry name" value="TNP-like_RNaseH_N"/>
    <property type="match status" value="1"/>
</dbReference>
<dbReference type="EMBL" id="JBDJPC010000005">
    <property type="protein sequence ID" value="KAL1502708.1"/>
    <property type="molecule type" value="Genomic_DNA"/>
</dbReference>
<proteinExistence type="predicted"/>
<feature type="domain" description="Transposable element P transposase-like GTP-binding insertion" evidence="2">
    <location>
        <begin position="147"/>
        <end position="255"/>
    </location>
</feature>
<dbReference type="AlphaFoldDB" id="A0ABD1EV81"/>
<feature type="domain" description="Transposable element P transposase-like RNase H" evidence="1">
    <location>
        <begin position="8"/>
        <end position="121"/>
    </location>
</feature>
<keyword evidence="5" id="KW-1185">Reference proteome</keyword>
<dbReference type="Proteomes" id="UP001566132">
    <property type="component" value="Unassembled WGS sequence"/>
</dbReference>
<dbReference type="Pfam" id="PF21788">
    <property type="entry name" value="TNP-like_GBD"/>
    <property type="match status" value="1"/>
</dbReference>
<evidence type="ECO:0000313" key="5">
    <source>
        <dbReference type="Proteomes" id="UP001566132"/>
    </source>
</evidence>
<dbReference type="InterPro" id="IPR048367">
    <property type="entry name" value="TNP-like_RNaseH_C"/>
</dbReference>
<feature type="domain" description="Transposable element P transposase-like RNase H C-terminal" evidence="3">
    <location>
        <begin position="330"/>
        <end position="360"/>
    </location>
</feature>
<organism evidence="4 5">
    <name type="scientific">Hypothenemus hampei</name>
    <name type="common">Coffee berry borer</name>
    <dbReference type="NCBI Taxonomy" id="57062"/>
    <lineage>
        <taxon>Eukaryota</taxon>
        <taxon>Metazoa</taxon>
        <taxon>Ecdysozoa</taxon>
        <taxon>Arthropoda</taxon>
        <taxon>Hexapoda</taxon>
        <taxon>Insecta</taxon>
        <taxon>Pterygota</taxon>
        <taxon>Neoptera</taxon>
        <taxon>Endopterygota</taxon>
        <taxon>Coleoptera</taxon>
        <taxon>Polyphaga</taxon>
        <taxon>Cucujiformia</taxon>
        <taxon>Curculionidae</taxon>
        <taxon>Scolytinae</taxon>
        <taxon>Hypothenemus</taxon>
    </lineage>
</organism>